<keyword evidence="3" id="KW-0295">Fungicide</keyword>
<evidence type="ECO:0000313" key="9">
    <source>
        <dbReference type="Proteomes" id="UP000008827"/>
    </source>
</evidence>
<comment type="similarity">
    <text evidence="1">Belongs to the DEFL family.</text>
</comment>
<evidence type="ECO:0000313" key="7">
    <source>
        <dbReference type="EMBL" id="KRH33479.1"/>
    </source>
</evidence>
<proteinExistence type="inferred from homology"/>
<dbReference type="EnsemblPlants" id="KRH33479">
    <property type="protein sequence ID" value="KRH33479"/>
    <property type="gene ID" value="GLYMA_10G125200"/>
</dbReference>
<evidence type="ECO:0000313" key="8">
    <source>
        <dbReference type="EnsemblPlants" id="KRH33479"/>
    </source>
</evidence>
<organism evidence="7">
    <name type="scientific">Glycine max</name>
    <name type="common">Soybean</name>
    <name type="synonym">Glycine hispida</name>
    <dbReference type="NCBI Taxonomy" id="3847"/>
    <lineage>
        <taxon>Eukaryota</taxon>
        <taxon>Viridiplantae</taxon>
        <taxon>Streptophyta</taxon>
        <taxon>Embryophyta</taxon>
        <taxon>Tracheophyta</taxon>
        <taxon>Spermatophyta</taxon>
        <taxon>Magnoliopsida</taxon>
        <taxon>eudicotyledons</taxon>
        <taxon>Gunneridae</taxon>
        <taxon>Pentapetalae</taxon>
        <taxon>rosids</taxon>
        <taxon>fabids</taxon>
        <taxon>Fabales</taxon>
        <taxon>Fabaceae</taxon>
        <taxon>Papilionoideae</taxon>
        <taxon>50 kb inversion clade</taxon>
        <taxon>NPAAA clade</taxon>
        <taxon>indigoferoid/millettioid clade</taxon>
        <taxon>Phaseoleae</taxon>
        <taxon>Glycine</taxon>
        <taxon>Glycine subgen. Soja</taxon>
    </lineage>
</organism>
<dbReference type="Pfam" id="PF25052">
    <property type="entry name" value="AtDEF-like"/>
    <property type="match status" value="1"/>
</dbReference>
<reference evidence="8" key="2">
    <citation type="submission" date="2018-02" db="UniProtKB">
        <authorList>
            <consortium name="EnsemblPlants"/>
        </authorList>
    </citation>
    <scope>IDENTIFICATION</scope>
    <source>
        <strain evidence="8">Williams 82</strain>
    </source>
</reference>
<sequence length="73" mass="7855">MARSLVSIILPKVILAAMIIVLFSHAVSSQPTCPFTPGSCKNTEGCDAHCKFLNYEKGICIILSPTYSKCCCS</sequence>
<evidence type="ECO:0000256" key="2">
    <source>
        <dbReference type="ARBA" id="ARBA00022529"/>
    </source>
</evidence>
<keyword evidence="6" id="KW-0732">Signal</keyword>
<reference evidence="7 8" key="1">
    <citation type="journal article" date="2010" name="Nature">
        <title>Genome sequence of the palaeopolyploid soybean.</title>
        <authorList>
            <person name="Schmutz J."/>
            <person name="Cannon S.B."/>
            <person name="Schlueter J."/>
            <person name="Ma J."/>
            <person name="Mitros T."/>
            <person name="Nelson W."/>
            <person name="Hyten D.L."/>
            <person name="Song Q."/>
            <person name="Thelen J.J."/>
            <person name="Cheng J."/>
            <person name="Xu D."/>
            <person name="Hellsten U."/>
            <person name="May G.D."/>
            <person name="Yu Y."/>
            <person name="Sakurai T."/>
            <person name="Umezawa T."/>
            <person name="Bhattacharyya M.K."/>
            <person name="Sandhu D."/>
            <person name="Valliyodan B."/>
            <person name="Lindquist E."/>
            <person name="Peto M."/>
            <person name="Grant D."/>
            <person name="Shu S."/>
            <person name="Goodstein D."/>
            <person name="Barry K."/>
            <person name="Futrell-Griggs M."/>
            <person name="Abernathy B."/>
            <person name="Du J."/>
            <person name="Tian Z."/>
            <person name="Zhu L."/>
            <person name="Gill N."/>
            <person name="Joshi T."/>
            <person name="Libault M."/>
            <person name="Sethuraman A."/>
            <person name="Zhang X.-C."/>
            <person name="Shinozaki K."/>
            <person name="Nguyen H.T."/>
            <person name="Wing R.A."/>
            <person name="Cregan P."/>
            <person name="Specht J."/>
            <person name="Grimwood J."/>
            <person name="Rokhsar D."/>
            <person name="Stacey G."/>
            <person name="Shoemaker R.C."/>
            <person name="Jackson S.A."/>
        </authorList>
    </citation>
    <scope>NUCLEOTIDE SEQUENCE [LARGE SCALE GENOMIC DNA]</scope>
    <source>
        <strain evidence="8">cv. Williams 82</strain>
        <tissue evidence="7">Callus</tissue>
    </source>
</reference>
<feature type="chain" id="PRO_5014521640" description="Knottin scorpion toxin-like domain-containing protein" evidence="6">
    <location>
        <begin position="30"/>
        <end position="73"/>
    </location>
</feature>
<evidence type="ECO:0008006" key="10">
    <source>
        <dbReference type="Google" id="ProtNLM"/>
    </source>
</evidence>
<keyword evidence="5" id="KW-1015">Disulfide bond</keyword>
<dbReference type="SMR" id="A0A0R0HSG6"/>
<evidence type="ECO:0000256" key="5">
    <source>
        <dbReference type="ARBA" id="ARBA00023157"/>
    </source>
</evidence>
<dbReference type="OMA" id="CKNTEGC"/>
<accession>A0A0R0HSG6</accession>
<dbReference type="InterPro" id="IPR010851">
    <property type="entry name" value="DEFL"/>
</dbReference>
<evidence type="ECO:0000256" key="6">
    <source>
        <dbReference type="SAM" id="SignalP"/>
    </source>
</evidence>
<gene>
    <name evidence="7" type="ORF">GLYMA_10G125200</name>
</gene>
<reference evidence="7" key="3">
    <citation type="submission" date="2018-07" db="EMBL/GenBank/DDBJ databases">
        <title>WGS assembly of Glycine max.</title>
        <authorList>
            <person name="Schmutz J."/>
            <person name="Cannon S."/>
            <person name="Schlueter J."/>
            <person name="Ma J."/>
            <person name="Mitros T."/>
            <person name="Nelson W."/>
            <person name="Hyten D."/>
            <person name="Song Q."/>
            <person name="Thelen J."/>
            <person name="Cheng J."/>
            <person name="Xu D."/>
            <person name="Hellsten U."/>
            <person name="May G."/>
            <person name="Yu Y."/>
            <person name="Sakurai T."/>
            <person name="Umezawa T."/>
            <person name="Bhattacharyya M."/>
            <person name="Sandhu D."/>
            <person name="Valliyodan B."/>
            <person name="Lindquist E."/>
            <person name="Peto M."/>
            <person name="Grant D."/>
            <person name="Shu S."/>
            <person name="Goodstein D."/>
            <person name="Barry K."/>
            <person name="Futrell-Griggs M."/>
            <person name="Abernathy B."/>
            <person name="Du J."/>
            <person name="Tian Z."/>
            <person name="Zhu L."/>
            <person name="Gill N."/>
            <person name="Joshi T."/>
            <person name="Libault M."/>
            <person name="Sethuraman A."/>
            <person name="Zhang X."/>
            <person name="Shinozaki K."/>
            <person name="Nguyen H."/>
            <person name="Wing R."/>
            <person name="Cregan P."/>
            <person name="Specht J."/>
            <person name="Grimwood J."/>
            <person name="Rokhsar D."/>
            <person name="Stacey G."/>
            <person name="Shoemaker R."/>
            <person name="Jackson S."/>
        </authorList>
    </citation>
    <scope>NUCLEOTIDE SEQUENCE</scope>
    <source>
        <tissue evidence="7">Callus</tissue>
    </source>
</reference>
<dbReference type="AlphaFoldDB" id="A0A0R0HSG6"/>
<evidence type="ECO:0000256" key="4">
    <source>
        <dbReference type="ARBA" id="ARBA00022821"/>
    </source>
</evidence>
<dbReference type="GO" id="GO:0050832">
    <property type="term" value="P:defense response to fungus"/>
    <property type="evidence" value="ECO:0007669"/>
    <property type="project" value="UniProtKB-KW"/>
</dbReference>
<dbReference type="EMBL" id="CM000843">
    <property type="protein sequence ID" value="KRH33479.1"/>
    <property type="molecule type" value="Genomic_DNA"/>
</dbReference>
<name>A0A0R0HSG6_SOYBN</name>
<keyword evidence="4" id="KW-0611">Plant defense</keyword>
<keyword evidence="9" id="KW-1185">Reference proteome</keyword>
<feature type="signal peptide" evidence="6">
    <location>
        <begin position="1"/>
        <end position="29"/>
    </location>
</feature>
<dbReference type="GO" id="GO:0031640">
    <property type="term" value="P:killing of cells of another organism"/>
    <property type="evidence" value="ECO:0007669"/>
    <property type="project" value="UniProtKB-KW"/>
</dbReference>
<dbReference type="Gramene" id="KRH33479">
    <property type="protein sequence ID" value="KRH33479"/>
    <property type="gene ID" value="GLYMA_10G125200"/>
</dbReference>
<evidence type="ECO:0000256" key="3">
    <source>
        <dbReference type="ARBA" id="ARBA00022577"/>
    </source>
</evidence>
<dbReference type="Proteomes" id="UP000008827">
    <property type="component" value="Chromosome 10"/>
</dbReference>
<dbReference type="InParanoid" id="A0A0R0HSG6"/>
<protein>
    <recommendedName>
        <fullName evidence="10">Knottin scorpion toxin-like domain-containing protein</fullName>
    </recommendedName>
</protein>
<evidence type="ECO:0000256" key="1">
    <source>
        <dbReference type="ARBA" id="ARBA00006722"/>
    </source>
</evidence>
<keyword evidence="2" id="KW-0929">Antimicrobial</keyword>